<dbReference type="EMBL" id="JACIJK010000006">
    <property type="protein sequence ID" value="MBB5715351.1"/>
    <property type="molecule type" value="Genomic_DNA"/>
</dbReference>
<comment type="caution">
    <text evidence="2">The sequence shown here is derived from an EMBL/GenBank/DDBJ whole genome shotgun (WGS) entry which is preliminary data.</text>
</comment>
<sequence length="43" mass="4416">MFSTNLRRQLAAVFCTVLMSSACVLSAVGPAQVDAAATTRSVA</sequence>
<feature type="chain" id="PRO_5031473949" evidence="1">
    <location>
        <begin position="27"/>
        <end position="43"/>
    </location>
</feature>
<protein>
    <submittedName>
        <fullName evidence="2">Uncharacterized protein</fullName>
    </submittedName>
</protein>
<dbReference type="AlphaFoldDB" id="A0A7W9BDX9"/>
<name>A0A7W9BDX9_9SPHN</name>
<keyword evidence="3" id="KW-1185">Reference proteome</keyword>
<organism evidence="2 3">
    <name type="scientific">Sphingomonas aerophila</name>
    <dbReference type="NCBI Taxonomy" id="1344948"/>
    <lineage>
        <taxon>Bacteria</taxon>
        <taxon>Pseudomonadati</taxon>
        <taxon>Pseudomonadota</taxon>
        <taxon>Alphaproteobacteria</taxon>
        <taxon>Sphingomonadales</taxon>
        <taxon>Sphingomonadaceae</taxon>
        <taxon>Sphingomonas</taxon>
    </lineage>
</organism>
<evidence type="ECO:0000256" key="1">
    <source>
        <dbReference type="SAM" id="SignalP"/>
    </source>
</evidence>
<dbReference type="RefSeq" id="WP_281396882.1">
    <property type="nucleotide sequence ID" value="NZ_JACIJK010000006.1"/>
</dbReference>
<dbReference type="PROSITE" id="PS51257">
    <property type="entry name" value="PROKAR_LIPOPROTEIN"/>
    <property type="match status" value="1"/>
</dbReference>
<feature type="signal peptide" evidence="1">
    <location>
        <begin position="1"/>
        <end position="26"/>
    </location>
</feature>
<gene>
    <name evidence="2" type="ORF">FHS94_002197</name>
</gene>
<accession>A0A7W9BDX9</accession>
<dbReference type="Proteomes" id="UP000546200">
    <property type="component" value="Unassembled WGS sequence"/>
</dbReference>
<reference evidence="2 3" key="1">
    <citation type="submission" date="2020-08" db="EMBL/GenBank/DDBJ databases">
        <title>Genomic Encyclopedia of Type Strains, Phase IV (KMG-IV): sequencing the most valuable type-strain genomes for metagenomic binning, comparative biology and taxonomic classification.</title>
        <authorList>
            <person name="Goeker M."/>
        </authorList>
    </citation>
    <scope>NUCLEOTIDE SEQUENCE [LARGE SCALE GENOMIC DNA]</scope>
    <source>
        <strain evidence="2 3">DSM 100044</strain>
    </source>
</reference>
<evidence type="ECO:0000313" key="3">
    <source>
        <dbReference type="Proteomes" id="UP000546200"/>
    </source>
</evidence>
<keyword evidence="1" id="KW-0732">Signal</keyword>
<evidence type="ECO:0000313" key="2">
    <source>
        <dbReference type="EMBL" id="MBB5715351.1"/>
    </source>
</evidence>
<proteinExistence type="predicted"/>